<dbReference type="InterPro" id="IPR030678">
    <property type="entry name" value="Peptide/Ni-bd"/>
</dbReference>
<accession>W7J0W6</accession>
<feature type="chain" id="PRO_5038366876" evidence="4">
    <location>
        <begin position="24"/>
        <end position="501"/>
    </location>
</feature>
<dbReference type="Pfam" id="PF00496">
    <property type="entry name" value="SBP_bac_5"/>
    <property type="match status" value="1"/>
</dbReference>
<evidence type="ECO:0000313" key="6">
    <source>
        <dbReference type="EMBL" id="EWC59754.1"/>
    </source>
</evidence>
<feature type="domain" description="Solute-binding protein family 5" evidence="5">
    <location>
        <begin position="79"/>
        <end position="421"/>
    </location>
</feature>
<keyword evidence="3 4" id="KW-0732">Signal</keyword>
<dbReference type="Gene3D" id="3.40.190.10">
    <property type="entry name" value="Periplasmic binding protein-like II"/>
    <property type="match status" value="1"/>
</dbReference>
<keyword evidence="2" id="KW-0813">Transport</keyword>
<dbReference type="EMBL" id="AYXG01000186">
    <property type="protein sequence ID" value="EWC59754.1"/>
    <property type="molecule type" value="Genomic_DNA"/>
</dbReference>
<dbReference type="GO" id="GO:1904680">
    <property type="term" value="F:peptide transmembrane transporter activity"/>
    <property type="evidence" value="ECO:0007669"/>
    <property type="project" value="TreeGrafter"/>
</dbReference>
<dbReference type="GO" id="GO:0042597">
    <property type="term" value="C:periplasmic space"/>
    <property type="evidence" value="ECO:0007669"/>
    <property type="project" value="UniProtKB-ARBA"/>
</dbReference>
<dbReference type="GO" id="GO:0015833">
    <property type="term" value="P:peptide transport"/>
    <property type="evidence" value="ECO:0007669"/>
    <property type="project" value="TreeGrafter"/>
</dbReference>
<comment type="similarity">
    <text evidence="1">Belongs to the bacterial solute-binding protein 5 family.</text>
</comment>
<dbReference type="RefSeq" id="WP_233427819.1">
    <property type="nucleotide sequence ID" value="NZ_AYXG01000186.1"/>
</dbReference>
<dbReference type="GO" id="GO:0043190">
    <property type="term" value="C:ATP-binding cassette (ABC) transporter complex"/>
    <property type="evidence" value="ECO:0007669"/>
    <property type="project" value="InterPro"/>
</dbReference>
<evidence type="ECO:0000256" key="3">
    <source>
        <dbReference type="ARBA" id="ARBA00022729"/>
    </source>
</evidence>
<evidence type="ECO:0000259" key="5">
    <source>
        <dbReference type="Pfam" id="PF00496"/>
    </source>
</evidence>
<dbReference type="AlphaFoldDB" id="W7J0W6"/>
<gene>
    <name evidence="6" type="ORF">UO65_4953</name>
</gene>
<evidence type="ECO:0000313" key="7">
    <source>
        <dbReference type="Proteomes" id="UP000019277"/>
    </source>
</evidence>
<proteinExistence type="inferred from homology"/>
<dbReference type="PIRSF" id="PIRSF002741">
    <property type="entry name" value="MppA"/>
    <property type="match status" value="1"/>
</dbReference>
<dbReference type="Gene3D" id="3.10.105.10">
    <property type="entry name" value="Dipeptide-binding Protein, Domain 3"/>
    <property type="match status" value="1"/>
</dbReference>
<sequence>MPFLSLRRGPVAVVFASVLLVPACTTDPTPPASGDPDGSSLVIGVAAEPTTLDPVAGYAPFGSAQVFDGLVEHAPGGALRPALATGLPTPAPDGRSWTVALRTDVSFTDGSAFDSGDVVATYRSVLAADAPLRGRFWMLSGVQAVDKTSVRFDLNAPWAQFPELLTLGVKSDGPPSDPPVGTGPYQVVSWTRGVSLELEANRAYFAGPPEITRVTLEFLPDDETRARRMREGRLDGAALPPTPAEEFAKTNGLAVVEHSSADLRAVSIPAGSTAADPAVLLALNLAVDRDALVRDALAGKGTAASQPVPEVAAEFVEPAAAFRRDTAKAAEVLLAAGWVPGADGVRTRGGAVAAFDLAYPTTDLVSRDLATAFAKSAAAVGVKVTPKPADATTDPATPRLTAFGDPFDPDRALYPLLHPGGGAVAAALDAERATTDPAQRAVAFRALQRAYAAAPTMVVLAAVDHTYVLRENWNGYRPVVDTTGTDHTWGPWWNLSTWTPR</sequence>
<name>W7J0W6_9PSEU</name>
<dbReference type="PANTHER" id="PTHR30290:SF9">
    <property type="entry name" value="OLIGOPEPTIDE-BINDING PROTEIN APPA"/>
    <property type="match status" value="1"/>
</dbReference>
<dbReference type="InterPro" id="IPR000914">
    <property type="entry name" value="SBP_5_dom"/>
</dbReference>
<comment type="caution">
    <text evidence="6">The sequence shown here is derived from an EMBL/GenBank/DDBJ whole genome shotgun (WGS) entry which is preliminary data.</text>
</comment>
<dbReference type="STRING" id="909613.UO65_4953"/>
<reference evidence="6 7" key="1">
    <citation type="journal article" date="2014" name="Genome Announc.">
        <title>Draft Genome Sequence of the Antitrypanosomally Active Sponge-Associated Bacterium Actinokineospora sp. Strain EG49.</title>
        <authorList>
            <person name="Harjes J."/>
            <person name="Ryu T."/>
            <person name="Abdelmohsen U.R."/>
            <person name="Moitinho-Silva L."/>
            <person name="Horn H."/>
            <person name="Ravasi T."/>
            <person name="Hentschel U."/>
        </authorList>
    </citation>
    <scope>NUCLEOTIDE SEQUENCE [LARGE SCALE GENOMIC DNA]</scope>
    <source>
        <strain evidence="6 7">EG49</strain>
    </source>
</reference>
<dbReference type="SUPFAM" id="SSF53850">
    <property type="entry name" value="Periplasmic binding protein-like II"/>
    <property type="match status" value="1"/>
</dbReference>
<dbReference type="Gene3D" id="3.90.76.10">
    <property type="entry name" value="Dipeptide-binding Protein, Domain 1"/>
    <property type="match status" value="1"/>
</dbReference>
<feature type="signal peptide" evidence="4">
    <location>
        <begin position="1"/>
        <end position="23"/>
    </location>
</feature>
<dbReference type="PANTHER" id="PTHR30290">
    <property type="entry name" value="PERIPLASMIC BINDING COMPONENT OF ABC TRANSPORTER"/>
    <property type="match status" value="1"/>
</dbReference>
<keyword evidence="7" id="KW-1185">Reference proteome</keyword>
<evidence type="ECO:0000256" key="4">
    <source>
        <dbReference type="SAM" id="SignalP"/>
    </source>
</evidence>
<evidence type="ECO:0000256" key="2">
    <source>
        <dbReference type="ARBA" id="ARBA00022448"/>
    </source>
</evidence>
<dbReference type="eggNOG" id="COG0747">
    <property type="taxonomic scope" value="Bacteria"/>
</dbReference>
<dbReference type="InterPro" id="IPR039424">
    <property type="entry name" value="SBP_5"/>
</dbReference>
<evidence type="ECO:0000256" key="1">
    <source>
        <dbReference type="ARBA" id="ARBA00005695"/>
    </source>
</evidence>
<dbReference type="Proteomes" id="UP000019277">
    <property type="component" value="Unassembled WGS sequence"/>
</dbReference>
<protein>
    <submittedName>
        <fullName evidence="6">Substrate binding protein</fullName>
    </submittedName>
</protein>
<organism evidence="6 7">
    <name type="scientific">Actinokineospora spheciospongiae</name>
    <dbReference type="NCBI Taxonomy" id="909613"/>
    <lineage>
        <taxon>Bacteria</taxon>
        <taxon>Bacillati</taxon>
        <taxon>Actinomycetota</taxon>
        <taxon>Actinomycetes</taxon>
        <taxon>Pseudonocardiales</taxon>
        <taxon>Pseudonocardiaceae</taxon>
        <taxon>Actinokineospora</taxon>
    </lineage>
</organism>